<feature type="signal peptide" evidence="1">
    <location>
        <begin position="1"/>
        <end position="20"/>
    </location>
</feature>
<protein>
    <submittedName>
        <fullName evidence="2">DUF481 domain-containing protein</fullName>
    </submittedName>
</protein>
<dbReference type="Proteomes" id="UP001354971">
    <property type="component" value="Unassembled WGS sequence"/>
</dbReference>
<dbReference type="SUPFAM" id="SSF56935">
    <property type="entry name" value="Porins"/>
    <property type="match status" value="1"/>
</dbReference>
<gene>
    <name evidence="2" type="ORF">V0U79_06315</name>
</gene>
<organism evidence="2 3">
    <name type="scientific">Hyphobacterium lacteum</name>
    <dbReference type="NCBI Taxonomy" id="3116575"/>
    <lineage>
        <taxon>Bacteria</taxon>
        <taxon>Pseudomonadati</taxon>
        <taxon>Pseudomonadota</taxon>
        <taxon>Alphaproteobacteria</taxon>
        <taxon>Maricaulales</taxon>
        <taxon>Maricaulaceae</taxon>
        <taxon>Hyphobacterium</taxon>
    </lineage>
</organism>
<reference evidence="2 3" key="1">
    <citation type="submission" date="2024-01" db="EMBL/GenBank/DDBJ databases">
        <title>Hyphobacterium bacterium isolated from marine sediment.</title>
        <authorList>
            <person name="Zhao S."/>
        </authorList>
    </citation>
    <scope>NUCLEOTIDE SEQUENCE [LARGE SCALE GENOMIC DNA]</scope>
    <source>
        <strain evidence="3">HN65</strain>
    </source>
</reference>
<feature type="chain" id="PRO_5046945459" evidence="1">
    <location>
        <begin position="21"/>
        <end position="332"/>
    </location>
</feature>
<dbReference type="RefSeq" id="WP_330198633.1">
    <property type="nucleotide sequence ID" value="NZ_JAZDRP010000003.1"/>
</dbReference>
<sequence>MYLRVLALAVIILSSSPAFGQSLSDDYRRLLAEAAATQSDEGFAETVDLVARVAPGGAPAVLDALAELAPERLTLAENRFIAADIGVDQLARLPAPEVEAETETVLAETEVDDGFALTRPWAGWSGRLSAGLRVDSGNSDQQDYSLGFEIERDLAEWGFEAGLDYAYSESGGATSRDQLSLDARGERQLGEHWSLFLGGEYDQDQLSSYDFTAFISAGAAYRPDMPENMDWVLRAGPGVRYVSPMAGSAESQLALDLGSDYEWQITETSRFASETTLLIAESSRAEQKFAFITALSEAWAVEASWRYRHEFEPLPGFEEGDSRFDISIVREF</sequence>
<dbReference type="Pfam" id="PF04338">
    <property type="entry name" value="DUF481"/>
    <property type="match status" value="1"/>
</dbReference>
<evidence type="ECO:0000313" key="3">
    <source>
        <dbReference type="Proteomes" id="UP001354971"/>
    </source>
</evidence>
<evidence type="ECO:0000256" key="1">
    <source>
        <dbReference type="SAM" id="SignalP"/>
    </source>
</evidence>
<dbReference type="EMBL" id="JAZDRP010000003">
    <property type="protein sequence ID" value="MEE2525974.1"/>
    <property type="molecule type" value="Genomic_DNA"/>
</dbReference>
<keyword evidence="1" id="KW-0732">Signal</keyword>
<evidence type="ECO:0000313" key="2">
    <source>
        <dbReference type="EMBL" id="MEE2525974.1"/>
    </source>
</evidence>
<proteinExistence type="predicted"/>
<name>A0ABU7LRL7_9PROT</name>
<accession>A0ABU7LRL7</accession>
<comment type="caution">
    <text evidence="2">The sequence shown here is derived from an EMBL/GenBank/DDBJ whole genome shotgun (WGS) entry which is preliminary data.</text>
</comment>
<dbReference type="InterPro" id="IPR007433">
    <property type="entry name" value="DUF481"/>
</dbReference>
<keyword evidence="3" id="KW-1185">Reference proteome</keyword>